<name>A0A411HM87_9GAMM</name>
<evidence type="ECO:0000313" key="8">
    <source>
        <dbReference type="EMBL" id="QBB71603.1"/>
    </source>
</evidence>
<dbReference type="AlphaFoldDB" id="A0A411HM87"/>
<dbReference type="Proteomes" id="UP000291562">
    <property type="component" value="Chromosome"/>
</dbReference>
<organism evidence="8 9">
    <name type="scientific">Pseudolysobacter antarcticus</name>
    <dbReference type="NCBI Taxonomy" id="2511995"/>
    <lineage>
        <taxon>Bacteria</taxon>
        <taxon>Pseudomonadati</taxon>
        <taxon>Pseudomonadota</taxon>
        <taxon>Gammaproteobacteria</taxon>
        <taxon>Lysobacterales</taxon>
        <taxon>Rhodanobacteraceae</taxon>
        <taxon>Pseudolysobacter</taxon>
    </lineage>
</organism>
<evidence type="ECO:0000256" key="1">
    <source>
        <dbReference type="ARBA" id="ARBA00004651"/>
    </source>
</evidence>
<proteinExistence type="inferred from homology"/>
<evidence type="ECO:0000256" key="2">
    <source>
        <dbReference type="ARBA" id="ARBA00022475"/>
    </source>
</evidence>
<dbReference type="NCBIfam" id="TIGR00765">
    <property type="entry name" value="yihY_not_rbn"/>
    <property type="match status" value="1"/>
</dbReference>
<keyword evidence="4 7" id="KW-0812">Transmembrane</keyword>
<dbReference type="InterPro" id="IPR023679">
    <property type="entry name" value="UPF0761_bac"/>
</dbReference>
<evidence type="ECO:0000256" key="4">
    <source>
        <dbReference type="ARBA" id="ARBA00022692"/>
    </source>
</evidence>
<dbReference type="KEGG" id="xbc:ELE36_15250"/>
<keyword evidence="9" id="KW-1185">Reference proteome</keyword>
<feature type="transmembrane region" description="Helical" evidence="7">
    <location>
        <begin position="281"/>
        <end position="305"/>
    </location>
</feature>
<dbReference type="Pfam" id="PF03631">
    <property type="entry name" value="Virul_fac_BrkB"/>
    <property type="match status" value="1"/>
</dbReference>
<protein>
    <recommendedName>
        <fullName evidence="7">UPF0761 membrane protein ELE36_15250</fullName>
    </recommendedName>
</protein>
<keyword evidence="5 7" id="KW-1133">Transmembrane helix</keyword>
<reference evidence="8 9" key="1">
    <citation type="submission" date="2019-01" db="EMBL/GenBank/DDBJ databases">
        <title>Pseudolysobacter antarctica gen. nov., sp. nov., isolated from Fildes Peninsula, Antarctica.</title>
        <authorList>
            <person name="Wei Z."/>
            <person name="Peng F."/>
        </authorList>
    </citation>
    <scope>NUCLEOTIDE SEQUENCE [LARGE SCALE GENOMIC DNA]</scope>
    <source>
        <strain evidence="8 9">AQ6-296</strain>
    </source>
</reference>
<comment type="subcellular location">
    <subcellularLocation>
        <location evidence="1 7">Cell membrane</location>
        <topology evidence="1 7">Multi-pass membrane protein</topology>
    </subcellularLocation>
</comment>
<keyword evidence="6 7" id="KW-0472">Membrane</keyword>
<comment type="similarity">
    <text evidence="7">Belongs to the UPF0761 family.</text>
</comment>
<feature type="transmembrane region" description="Helical" evidence="7">
    <location>
        <begin position="65"/>
        <end position="91"/>
    </location>
</feature>
<feature type="transmembrane region" description="Helical" evidence="7">
    <location>
        <begin position="128"/>
        <end position="147"/>
    </location>
</feature>
<evidence type="ECO:0000256" key="3">
    <source>
        <dbReference type="ARBA" id="ARBA00022519"/>
    </source>
</evidence>
<evidence type="ECO:0000313" key="9">
    <source>
        <dbReference type="Proteomes" id="UP000291562"/>
    </source>
</evidence>
<dbReference type="OrthoDB" id="9808671at2"/>
<feature type="transmembrane region" description="Helical" evidence="7">
    <location>
        <begin position="213"/>
        <end position="230"/>
    </location>
</feature>
<dbReference type="InterPro" id="IPR017039">
    <property type="entry name" value="Virul_fac_BrkB"/>
</dbReference>
<sequence>MLVNLRLRFHTLGLVATIRYPHRHVSFSPTQFAMTLHFDRHRANAFVRFMWQRFFDQRCLQASGALAYTTLFSLVPLTAAVLGILSAFPVFATWRDQLTNFVFDNFVPAAGKVVQTYLTQFADNASKATAIGVLVLLFSAVSLMTSIEDAYNRIWHVPSSRTAVARVLMYWAALSLGPLLLIAALGVSSYVFALPLIDAAASQFALKARLLSVLPLMLTWVALTSSYVVIPNRSVRVRDAIIGGAIAALLFELAKYGFAVYVSTYASFEQVYGTLAMVPIFLFWIYLSWIIVLLGASITASIAAFDYRPEAERLPIGQEFAGLLVVLADFAAAQAQGRGLHSRDVCLKHTFLNDDLLQGYLDDLIVAGLIQRNEKGEWMLVSDLRAVSLRSLYAAGDYHFSMRPPDKMSSDQFSPELKTLLTQTGAALATNLDVPLAEIFPLAPRSVAATASSQDTLTTKDSA</sequence>
<dbReference type="PANTHER" id="PTHR30213">
    <property type="entry name" value="INNER MEMBRANE PROTEIN YHJD"/>
    <property type="match status" value="1"/>
</dbReference>
<evidence type="ECO:0000256" key="5">
    <source>
        <dbReference type="ARBA" id="ARBA00022989"/>
    </source>
</evidence>
<accession>A0A411HM87</accession>
<evidence type="ECO:0000256" key="7">
    <source>
        <dbReference type="HAMAP-Rule" id="MF_00672"/>
    </source>
</evidence>
<dbReference type="HAMAP" id="MF_00672">
    <property type="entry name" value="UPF0761"/>
    <property type="match status" value="1"/>
</dbReference>
<dbReference type="PANTHER" id="PTHR30213:SF0">
    <property type="entry name" value="UPF0761 MEMBRANE PROTEIN YIHY"/>
    <property type="match status" value="1"/>
</dbReference>
<dbReference type="GO" id="GO:0005886">
    <property type="term" value="C:plasma membrane"/>
    <property type="evidence" value="ECO:0007669"/>
    <property type="project" value="UniProtKB-SubCell"/>
</dbReference>
<keyword evidence="2 7" id="KW-1003">Cell membrane</keyword>
<keyword evidence="3" id="KW-0997">Cell inner membrane</keyword>
<evidence type="ECO:0000256" key="6">
    <source>
        <dbReference type="ARBA" id="ARBA00023136"/>
    </source>
</evidence>
<gene>
    <name evidence="8" type="ORF">ELE36_15250</name>
</gene>
<dbReference type="EMBL" id="CP035704">
    <property type="protein sequence ID" value="QBB71603.1"/>
    <property type="molecule type" value="Genomic_DNA"/>
</dbReference>
<feature type="transmembrane region" description="Helical" evidence="7">
    <location>
        <begin position="168"/>
        <end position="193"/>
    </location>
</feature>
<feature type="transmembrane region" description="Helical" evidence="7">
    <location>
        <begin position="242"/>
        <end position="261"/>
    </location>
</feature>